<comment type="catalytic activity">
    <reaction evidence="5">
        <text>beta-D-GlcNAc-(1-&gt;4)-Mur2Ac(oyl-L-Ala-gamma-D-Glu-L-Lys-D-Ala-D-Ala)-di-trans,octa-cis-undecaprenyl diphosphate + ATP = beta-D-GlcNAc-(1-&gt;4)-Mur2Ac(oyl-L-Ala-gamma-D-O-P-Glu-L-Lys-D-Ala-D-Ala)-di-trans,octa-cis-undecaprenyl diphosphate + ADP</text>
        <dbReference type="Rhea" id="RHEA:59488"/>
        <dbReference type="ChEBI" id="CHEBI:30616"/>
        <dbReference type="ChEBI" id="CHEBI:60033"/>
        <dbReference type="ChEBI" id="CHEBI:143132"/>
        <dbReference type="ChEBI" id="CHEBI:456216"/>
    </reaction>
</comment>
<dbReference type="PANTHER" id="PTHR23135">
    <property type="entry name" value="MUR LIGASE FAMILY MEMBER"/>
    <property type="match status" value="1"/>
</dbReference>
<dbReference type="InterPro" id="IPR018109">
    <property type="entry name" value="Folylpolyglutamate_synth_CS"/>
</dbReference>
<feature type="active site" evidence="5">
    <location>
        <position position="365"/>
    </location>
</feature>
<evidence type="ECO:0000256" key="3">
    <source>
        <dbReference type="ARBA" id="ARBA00022741"/>
    </source>
</evidence>
<dbReference type="GO" id="GO:0008360">
    <property type="term" value="P:regulation of cell shape"/>
    <property type="evidence" value="ECO:0007669"/>
    <property type="project" value="UniProtKB-KW"/>
</dbReference>
<evidence type="ECO:0000259" key="7">
    <source>
        <dbReference type="Pfam" id="PF08353"/>
    </source>
</evidence>
<dbReference type="GO" id="GO:0004326">
    <property type="term" value="F:tetrahydrofolylpolyglutamate synthase activity"/>
    <property type="evidence" value="ECO:0007669"/>
    <property type="project" value="InterPro"/>
</dbReference>
<dbReference type="InterPro" id="IPR043703">
    <property type="entry name" value="Lipid_II_synth_MurT"/>
</dbReference>
<gene>
    <name evidence="5" type="primary">murT</name>
    <name evidence="8" type="ORF">DESHY_90008</name>
</gene>
<keyword evidence="5" id="KW-0479">Metal-binding</keyword>
<evidence type="ECO:0000313" key="8">
    <source>
        <dbReference type="EMBL" id="CCO09476.1"/>
    </source>
</evidence>
<evidence type="ECO:0000259" key="6">
    <source>
        <dbReference type="Pfam" id="PF08245"/>
    </source>
</evidence>
<comment type="catalytic activity">
    <reaction evidence="5">
        <text>beta-D-GlcNAc-(1-&gt;4)-Mur2Ac(oyl-L-Ala-gamma-D-Glu-L-Lys-D-Ala-D-Ala)-di-trans,octa-cis-undecaprenyl diphosphate + L-glutamine + ATP + H2O = beta-D-GlcNAc-(1-&gt;4)-Mur2Ac(oyl-L-Ala-D-isoglutaminyl-L-Lys-D-Ala-D-Ala)-di-trans,octa-cis-undecaprenyl diphosphate + L-glutamate + ADP + phosphate + H(+)</text>
        <dbReference type="Rhea" id="RHEA:57928"/>
        <dbReference type="ChEBI" id="CHEBI:15377"/>
        <dbReference type="ChEBI" id="CHEBI:15378"/>
        <dbReference type="ChEBI" id="CHEBI:29985"/>
        <dbReference type="ChEBI" id="CHEBI:30616"/>
        <dbReference type="ChEBI" id="CHEBI:43474"/>
        <dbReference type="ChEBI" id="CHEBI:58359"/>
        <dbReference type="ChEBI" id="CHEBI:60033"/>
        <dbReference type="ChEBI" id="CHEBI:62233"/>
        <dbReference type="ChEBI" id="CHEBI:456216"/>
        <dbReference type="EC" id="6.3.5.13"/>
    </reaction>
</comment>
<sequence>MNIRLIIAVLAAKLASFISRRFGGRGSSLPGVVARKIYPNVLTELAGQVCRGIIMVTGTNGKTTTNNMIASIMKSCGFSLVINREGANLITGVTAAFIRHADWLGRVKCDYALLEVDEASLPKVVKEVQPQLVVVNNFFRDQLDRYGELDKTVKLVSDALQSLPQVHLVLNADDPLVAQLSVTTGHKASFFGLAANQRTDTGTRQTREARFCPRCGCELHYRTYQYSQLGTYSCPHCGFQRPTPQVEGIKVTTGNTGLSCLVRYSGGETAMSVRTQGYYNLYNALAAFTVGYLMNIETRLILQGLLRYKPAIGRMETFRHNGKPVLLNLVKNPTGFNEGIAALVNIPGSKNVFMAVNDNDADGRDISWLWDVDFEYLAAYQNDIEIFVCSGLRGEEMALRLKYAGVDLQKITVTKELAAAINEVLAGPGETTYLYTTYTALWPTQKVLCGLAVKEDLHAESLSPLS</sequence>
<evidence type="ECO:0000256" key="2">
    <source>
        <dbReference type="ARBA" id="ARBA00022598"/>
    </source>
</evidence>
<dbReference type="HAMAP" id="MF_02214">
    <property type="entry name" value="Lipid_II_synth_MurT"/>
    <property type="match status" value="1"/>
</dbReference>
<protein>
    <recommendedName>
        <fullName evidence="5">Lipid II isoglutaminyl synthase (glutamine-hydrolyzing) subunit MurT</fullName>
        <ecNumber evidence="5">6.3.5.13</ecNumber>
    </recommendedName>
</protein>
<dbReference type="Proteomes" id="UP000009315">
    <property type="component" value="Unassembled WGS sequence"/>
</dbReference>
<comment type="pathway">
    <text evidence="1 5">Cell wall biogenesis; peptidoglycan biosynthesis.</text>
</comment>
<name>K8ELY1_9FIRM</name>
<dbReference type="Pfam" id="PF08245">
    <property type="entry name" value="Mur_ligase_M"/>
    <property type="match status" value="1"/>
</dbReference>
<evidence type="ECO:0000256" key="4">
    <source>
        <dbReference type="ARBA" id="ARBA00022840"/>
    </source>
</evidence>
<keyword evidence="5" id="KW-0862">Zinc</keyword>
<feature type="binding site" evidence="5">
    <location>
        <position position="212"/>
    </location>
    <ligand>
        <name>Zn(2+)</name>
        <dbReference type="ChEBI" id="CHEBI:29105"/>
    </ligand>
</feature>
<evidence type="ECO:0000256" key="5">
    <source>
        <dbReference type="HAMAP-Rule" id="MF_02214"/>
    </source>
</evidence>
<dbReference type="STRING" id="1121428.DESHY_90008"/>
<comment type="similarity">
    <text evidence="5">Belongs to the MurCDEF family. MurT subfamily.</text>
</comment>
<dbReference type="EC" id="6.3.5.13" evidence="5"/>
<feature type="binding site" evidence="5">
    <location>
        <position position="215"/>
    </location>
    <ligand>
        <name>Zn(2+)</name>
        <dbReference type="ChEBI" id="CHEBI:29105"/>
    </ligand>
</feature>
<keyword evidence="3 5" id="KW-0547">Nucleotide-binding</keyword>
<comment type="function">
    <text evidence="5">The lipid II isoglutaminyl synthase complex catalyzes the formation of alpha-D-isoglutamine in the cell wall lipid II stem peptide. The MurT subunit catalyzes the ATP-dependent amidation of D-glutamate residue of lipid II, converting it to an isoglutamine residue.</text>
</comment>
<comment type="catalytic activity">
    <reaction evidence="5">
        <text>beta-D-GlcNAc-(1-&gt;4)-Mur2Ac(oyl-L-Ala-gamma-D-O-P-Glu-L-Lys-D-Ala-D-Ala)-di-trans,octa-cis-undecaprenyl diphosphate + NH4(+) = beta-D-GlcNAc-(1-&gt;4)-Mur2Ac(oyl-L-Ala-D-isoglutaminyl-L-Lys-D-Ala-D-Ala)-di-trans,octa-cis-undecaprenyl diphosphate + phosphate + H(+)</text>
        <dbReference type="Rhea" id="RHEA:57932"/>
        <dbReference type="ChEBI" id="CHEBI:15378"/>
        <dbReference type="ChEBI" id="CHEBI:28938"/>
        <dbReference type="ChEBI" id="CHEBI:43474"/>
        <dbReference type="ChEBI" id="CHEBI:62233"/>
        <dbReference type="ChEBI" id="CHEBI:143132"/>
    </reaction>
</comment>
<dbReference type="OrthoDB" id="9803907at2"/>
<dbReference type="AlphaFoldDB" id="K8ELY1"/>
<evidence type="ECO:0000313" key="9">
    <source>
        <dbReference type="Proteomes" id="UP000009315"/>
    </source>
</evidence>
<keyword evidence="2 5" id="KW-0436">Ligase</keyword>
<dbReference type="InterPro" id="IPR013221">
    <property type="entry name" value="Mur_ligase_cen"/>
</dbReference>
<comment type="subunit">
    <text evidence="5">Forms a heterodimer with GatD.</text>
</comment>
<dbReference type="GO" id="GO:0009252">
    <property type="term" value="P:peptidoglycan biosynthetic process"/>
    <property type="evidence" value="ECO:0007669"/>
    <property type="project" value="UniProtKB-UniRule"/>
</dbReference>
<organism evidence="8 9">
    <name type="scientific">Desulforamulus hydrothermalis Lam5 = DSM 18033</name>
    <dbReference type="NCBI Taxonomy" id="1121428"/>
    <lineage>
        <taxon>Bacteria</taxon>
        <taxon>Bacillati</taxon>
        <taxon>Bacillota</taxon>
        <taxon>Clostridia</taxon>
        <taxon>Eubacteriales</taxon>
        <taxon>Peptococcaceae</taxon>
        <taxon>Desulforamulus</taxon>
    </lineage>
</organism>
<dbReference type="InterPro" id="IPR013564">
    <property type="entry name" value="MurT_C"/>
</dbReference>
<dbReference type="InterPro" id="IPR036565">
    <property type="entry name" value="Mur-like_cat_sf"/>
</dbReference>
<feature type="binding site" evidence="5">
    <location>
        <position position="234"/>
    </location>
    <ligand>
        <name>Zn(2+)</name>
        <dbReference type="ChEBI" id="CHEBI:29105"/>
    </ligand>
</feature>
<dbReference type="UniPathway" id="UPA00219"/>
<reference evidence="8 9" key="1">
    <citation type="journal article" date="2013" name="Genome Announc.">
        <title>Genome Sequence of the Sulfate-Reducing Bacterium Desulfotomaculum hydrothermale Lam5(T).</title>
        <authorList>
            <person name="Amin O."/>
            <person name="Fardeau M.L."/>
            <person name="Valette O."/>
            <person name="Hirschler-Rea A."/>
            <person name="Barbe V."/>
            <person name="Medigue C."/>
            <person name="Vacherie B."/>
            <person name="Ollivier B."/>
            <person name="Bertin P.N."/>
            <person name="Dolla A."/>
        </authorList>
    </citation>
    <scope>NUCLEOTIDE SEQUENCE [LARGE SCALE GENOMIC DNA]</scope>
    <source>
        <strain evidence="9">Lam5 / DSM 18033</strain>
    </source>
</reference>
<keyword evidence="9" id="KW-1185">Reference proteome</keyword>
<feature type="binding site" evidence="5">
    <location>
        <position position="237"/>
    </location>
    <ligand>
        <name>Zn(2+)</name>
        <dbReference type="ChEBI" id="CHEBI:29105"/>
    </ligand>
</feature>
<dbReference type="GO" id="GO:0005524">
    <property type="term" value="F:ATP binding"/>
    <property type="evidence" value="ECO:0007669"/>
    <property type="project" value="UniProtKB-UniRule"/>
</dbReference>
<keyword evidence="5" id="KW-0573">Peptidoglycan synthesis</keyword>
<dbReference type="Pfam" id="PF08353">
    <property type="entry name" value="MurT_C"/>
    <property type="match status" value="1"/>
</dbReference>
<evidence type="ECO:0000256" key="1">
    <source>
        <dbReference type="ARBA" id="ARBA00004752"/>
    </source>
</evidence>
<dbReference type="Gene3D" id="3.40.1190.10">
    <property type="entry name" value="Mur-like, catalytic domain"/>
    <property type="match status" value="1"/>
</dbReference>
<keyword evidence="4 5" id="KW-0067">ATP-binding</keyword>
<comment type="caution">
    <text evidence="8">The sequence shown here is derived from an EMBL/GenBank/DDBJ whole genome shotgun (WGS) entry which is preliminary data.</text>
</comment>
<dbReference type="RefSeq" id="WP_008413509.1">
    <property type="nucleotide sequence ID" value="NZ_CAOS01000016.1"/>
</dbReference>
<dbReference type="PROSITE" id="PS01011">
    <property type="entry name" value="FOLYLPOLYGLU_SYNT_1"/>
    <property type="match status" value="1"/>
</dbReference>
<dbReference type="eggNOG" id="COG0769">
    <property type="taxonomic scope" value="Bacteria"/>
</dbReference>
<accession>K8ELY1</accession>
<keyword evidence="5" id="KW-0133">Cell shape</keyword>
<dbReference type="SUPFAM" id="SSF53623">
    <property type="entry name" value="MurD-like peptide ligases, catalytic domain"/>
    <property type="match status" value="1"/>
</dbReference>
<dbReference type="GO" id="GO:0008270">
    <property type="term" value="F:zinc ion binding"/>
    <property type="evidence" value="ECO:0007669"/>
    <property type="project" value="UniProtKB-UniRule"/>
</dbReference>
<feature type="domain" description="Lipid II isoglutaminyl synthase (glutamine-hydrolyzing) subunit MurT C-terminal" evidence="7">
    <location>
        <begin position="329"/>
        <end position="441"/>
    </location>
</feature>
<proteinExistence type="inferred from homology"/>
<dbReference type="EMBL" id="CAOS01000016">
    <property type="protein sequence ID" value="CCO09476.1"/>
    <property type="molecule type" value="Genomic_DNA"/>
</dbReference>
<dbReference type="PANTHER" id="PTHR23135:SF7">
    <property type="entry name" value="LIPID II ISOGLUTAMINYL SYNTHASE (GLUTAMINE-HYDROLYZING) SUBUNIT MURT"/>
    <property type="match status" value="1"/>
</dbReference>
<feature type="domain" description="Mur ligase central" evidence="6">
    <location>
        <begin position="56"/>
        <end position="290"/>
    </location>
</feature>
<dbReference type="GO" id="GO:0071555">
    <property type="term" value="P:cell wall organization"/>
    <property type="evidence" value="ECO:0007669"/>
    <property type="project" value="UniProtKB-KW"/>
</dbReference>
<keyword evidence="5" id="KW-0961">Cell wall biogenesis/degradation</keyword>
<dbReference type="GO" id="GO:0140282">
    <property type="term" value="F:carbon-nitrogen ligase activity on lipid II"/>
    <property type="evidence" value="ECO:0007669"/>
    <property type="project" value="UniProtKB-UniRule"/>
</dbReference>